<dbReference type="Proteomes" id="UP000237061">
    <property type="component" value="Unassembled WGS sequence"/>
</dbReference>
<comment type="catalytic activity">
    <reaction evidence="8 10">
        <text>D-xylulose + ATP = D-xylulose 5-phosphate + ADP + H(+)</text>
        <dbReference type="Rhea" id="RHEA:10964"/>
        <dbReference type="ChEBI" id="CHEBI:15378"/>
        <dbReference type="ChEBI" id="CHEBI:17140"/>
        <dbReference type="ChEBI" id="CHEBI:30616"/>
        <dbReference type="ChEBI" id="CHEBI:57737"/>
        <dbReference type="ChEBI" id="CHEBI:456216"/>
        <dbReference type="EC" id="2.7.1.17"/>
    </reaction>
</comment>
<evidence type="ECO:0000256" key="1">
    <source>
        <dbReference type="ARBA" id="ARBA00009156"/>
    </source>
</evidence>
<keyword evidence="14" id="KW-1185">Reference proteome</keyword>
<dbReference type="InterPro" id="IPR018484">
    <property type="entry name" value="FGGY_N"/>
</dbReference>
<dbReference type="PANTHER" id="PTHR43095:SF5">
    <property type="entry name" value="XYLULOSE KINASE"/>
    <property type="match status" value="1"/>
</dbReference>
<dbReference type="RefSeq" id="WP_103467385.1">
    <property type="nucleotide sequence ID" value="NZ_PPXC01000021.1"/>
</dbReference>
<dbReference type="SUPFAM" id="SSF53067">
    <property type="entry name" value="Actin-like ATPase domain"/>
    <property type="match status" value="2"/>
</dbReference>
<keyword evidence="4 8" id="KW-0547">Nucleotide-binding</keyword>
<protein>
    <recommendedName>
        <fullName evidence="8 10">Xylulose kinase</fullName>
        <shortName evidence="8 10">Xylulokinase</shortName>
        <ecNumber evidence="8 10">2.7.1.17</ecNumber>
    </recommendedName>
</protein>
<dbReference type="InterPro" id="IPR018483">
    <property type="entry name" value="Carb_kinase_FGGY_CS"/>
</dbReference>
<dbReference type="InterPro" id="IPR000577">
    <property type="entry name" value="Carb_kinase_FGGY"/>
</dbReference>
<keyword evidence="2 8" id="KW-0859">Xylose metabolism</keyword>
<keyword evidence="7 8" id="KW-0119">Carbohydrate metabolism</keyword>
<evidence type="ECO:0000256" key="7">
    <source>
        <dbReference type="ARBA" id="ARBA00023277"/>
    </source>
</evidence>
<evidence type="ECO:0000313" key="14">
    <source>
        <dbReference type="Proteomes" id="UP000237061"/>
    </source>
</evidence>
<dbReference type="EMBL" id="PPXC01000021">
    <property type="protein sequence ID" value="POH71848.1"/>
    <property type="molecule type" value="Genomic_DNA"/>
</dbReference>
<dbReference type="InterPro" id="IPR006000">
    <property type="entry name" value="Xylulokinase"/>
</dbReference>
<feature type="binding site" evidence="8">
    <location>
        <begin position="71"/>
        <end position="72"/>
    </location>
    <ligand>
        <name>substrate</name>
    </ligand>
</feature>
<dbReference type="Pfam" id="PF00370">
    <property type="entry name" value="FGGY_N"/>
    <property type="match status" value="1"/>
</dbReference>
<comment type="function">
    <text evidence="8">Catalyzes the phosphorylation of D-xylulose to D-xylulose 5-phosphate.</text>
</comment>
<dbReference type="PROSITE" id="PS00445">
    <property type="entry name" value="FGGY_KINASES_2"/>
    <property type="match status" value="1"/>
</dbReference>
<dbReference type="HAMAP" id="MF_02220">
    <property type="entry name" value="XylB"/>
    <property type="match status" value="1"/>
</dbReference>
<evidence type="ECO:0000256" key="10">
    <source>
        <dbReference type="RuleBase" id="RU364073"/>
    </source>
</evidence>
<accession>A0A2S3ZRI4</accession>
<dbReference type="GO" id="GO:0042732">
    <property type="term" value="P:D-xylose metabolic process"/>
    <property type="evidence" value="ECO:0007669"/>
    <property type="project" value="UniProtKB-KW"/>
</dbReference>
<evidence type="ECO:0000259" key="11">
    <source>
        <dbReference type="Pfam" id="PF00370"/>
    </source>
</evidence>
<evidence type="ECO:0000256" key="2">
    <source>
        <dbReference type="ARBA" id="ARBA00022629"/>
    </source>
</evidence>
<keyword evidence="6 8" id="KW-0067">ATP-binding</keyword>
<evidence type="ECO:0000256" key="3">
    <source>
        <dbReference type="ARBA" id="ARBA00022679"/>
    </source>
</evidence>
<keyword evidence="5 8" id="KW-0418">Kinase</keyword>
<dbReference type="Pfam" id="PF02782">
    <property type="entry name" value="FGGY_C"/>
    <property type="match status" value="1"/>
</dbReference>
<evidence type="ECO:0000259" key="12">
    <source>
        <dbReference type="Pfam" id="PF02782"/>
    </source>
</evidence>
<feature type="site" description="Important for activity" evidence="8">
    <location>
        <position position="8"/>
    </location>
</feature>
<evidence type="ECO:0000256" key="8">
    <source>
        <dbReference type="HAMAP-Rule" id="MF_02220"/>
    </source>
</evidence>
<reference evidence="13 14" key="1">
    <citation type="submission" date="2018-01" db="EMBL/GenBank/DDBJ databases">
        <title>Arthrobacter sp. nov., from glaciers in China.</title>
        <authorList>
            <person name="Liu Q."/>
            <person name="Xin Y.-H."/>
        </authorList>
    </citation>
    <scope>NUCLEOTIDE SEQUENCE [LARGE SCALE GENOMIC DNA]</scope>
    <source>
        <strain evidence="13 14">HLT2-12-2</strain>
    </source>
</reference>
<dbReference type="InterPro" id="IPR018485">
    <property type="entry name" value="FGGY_C"/>
</dbReference>
<evidence type="ECO:0000256" key="9">
    <source>
        <dbReference type="RuleBase" id="RU003733"/>
    </source>
</evidence>
<gene>
    <name evidence="8 10 13" type="primary">xylB</name>
    <name evidence="13" type="ORF">CVS27_18825</name>
</gene>
<proteinExistence type="inferred from homology"/>
<feature type="active site" description="Proton acceptor" evidence="8">
    <location>
        <position position="256"/>
    </location>
</feature>
<dbReference type="GO" id="GO:0004856">
    <property type="term" value="F:D-xylulokinase activity"/>
    <property type="evidence" value="ECO:0007669"/>
    <property type="project" value="UniProtKB-UniRule"/>
</dbReference>
<evidence type="ECO:0000256" key="5">
    <source>
        <dbReference type="ARBA" id="ARBA00022777"/>
    </source>
</evidence>
<dbReference type="EC" id="2.7.1.17" evidence="8 10"/>
<dbReference type="AlphaFoldDB" id="A0A2S3ZRI4"/>
<dbReference type="GO" id="GO:0005998">
    <property type="term" value="P:xylulose catabolic process"/>
    <property type="evidence" value="ECO:0007669"/>
    <property type="project" value="UniProtKB-UniRule"/>
</dbReference>
<dbReference type="GO" id="GO:0005524">
    <property type="term" value="F:ATP binding"/>
    <property type="evidence" value="ECO:0007669"/>
    <property type="project" value="UniProtKB-UniRule"/>
</dbReference>
<dbReference type="InterPro" id="IPR043129">
    <property type="entry name" value="ATPase_NBD"/>
</dbReference>
<comment type="similarity">
    <text evidence="1 8 9">Belongs to the FGGY kinase family.</text>
</comment>
<evidence type="ECO:0000313" key="13">
    <source>
        <dbReference type="EMBL" id="POH71848.1"/>
    </source>
</evidence>
<feature type="domain" description="Carbohydrate kinase FGGY C-terminal" evidence="12">
    <location>
        <begin position="272"/>
        <end position="453"/>
    </location>
</feature>
<dbReference type="PANTHER" id="PTHR43095">
    <property type="entry name" value="SUGAR KINASE"/>
    <property type="match status" value="1"/>
</dbReference>
<dbReference type="PIRSF" id="PIRSF000538">
    <property type="entry name" value="GlpK"/>
    <property type="match status" value="1"/>
</dbReference>
<name>A0A2S3ZRI4_ARTGL</name>
<dbReference type="PROSITE" id="PS00933">
    <property type="entry name" value="FGGY_KINASES_1"/>
    <property type="match status" value="1"/>
</dbReference>
<dbReference type="Gene3D" id="3.30.420.40">
    <property type="match status" value="2"/>
</dbReference>
<keyword evidence="3 8" id="KW-0808">Transferase</keyword>
<comment type="caution">
    <text evidence="13">The sequence shown here is derived from an EMBL/GenBank/DDBJ whole genome shotgun (WGS) entry which is preliminary data.</text>
</comment>
<dbReference type="NCBIfam" id="TIGR01312">
    <property type="entry name" value="XylB"/>
    <property type="match status" value="1"/>
</dbReference>
<evidence type="ECO:0000256" key="6">
    <source>
        <dbReference type="ARBA" id="ARBA00022840"/>
    </source>
</evidence>
<sequence>MTLVAGVDSSTQSCKVLIVDAGTGHIVRVGKAAHPDGSEIAPAHWWSALQDAIHDAGGLADVAAVSVAGQQHGMVLLDTEGRVLRDALLWNDTRSAGAAADLITEIGAAELAQRCGSVPVASLTITKVRWVRDHEPAIAARVAAVALPHDWLSWRLRGYGPADQSPLGSDLEQLTTDRSDASGTGYWSPHTGSYDLDLFRAAFGRTARVAGSAEHAGTHIVLPKVAAPSDITGTVHSDLFVGAAAVTVKVGAGAGDNAAGALGLGAASGDVVISVGTSGTVFAVSAHPSADATGTIAGFADASGAYLPIAVTLNAARILSTTAGLLGIDFEEFATLALAAQPGSAGVVLVPYFEGERTPNLPDATASFHGLSITSTTRENIARASIEGMLCGLAGGLDAIKASGTAVERVLLIGGAVQNTAVQIVAGQVFDALVVVPTPGEYVARGAAAQAAWLLTGTRPDWALETIAAPPADYRPEILGQYRAVAGAA</sequence>
<evidence type="ECO:0000256" key="4">
    <source>
        <dbReference type="ARBA" id="ARBA00022741"/>
    </source>
</evidence>
<feature type="domain" description="Carbohydrate kinase FGGY N-terminal" evidence="11">
    <location>
        <begin position="4"/>
        <end position="263"/>
    </location>
</feature>
<organism evidence="13 14">
    <name type="scientific">Arthrobacter glacialis</name>
    <dbReference type="NCBI Taxonomy" id="1664"/>
    <lineage>
        <taxon>Bacteria</taxon>
        <taxon>Bacillati</taxon>
        <taxon>Actinomycetota</taxon>
        <taxon>Actinomycetes</taxon>
        <taxon>Micrococcales</taxon>
        <taxon>Micrococcaceae</taxon>
        <taxon>Arthrobacter</taxon>
    </lineage>
</organism>
<dbReference type="InterPro" id="IPR050406">
    <property type="entry name" value="FGGY_Carb_Kinase"/>
</dbReference>